<proteinExistence type="predicted"/>
<evidence type="ECO:0000313" key="3">
    <source>
        <dbReference type="Proteomes" id="UP000009170"/>
    </source>
</evidence>
<name>A0A090LYZ8_OSTTA</name>
<feature type="compositionally biased region" description="Basic and acidic residues" evidence="1">
    <location>
        <begin position="68"/>
        <end position="93"/>
    </location>
</feature>
<evidence type="ECO:0000313" key="2">
    <source>
        <dbReference type="EMBL" id="CEF97230.1"/>
    </source>
</evidence>
<reference evidence="2 3" key="2">
    <citation type="journal article" date="2014" name="BMC Genomics">
        <title>An improved genome of the model marine alga Ostreococcus tauri unfolds by assessing Illumina de novo assemblies.</title>
        <authorList>
            <person name="Blanc-Mathieu R."/>
            <person name="Verhelst B."/>
            <person name="Derelle E."/>
            <person name="Rombauts S."/>
            <person name="Bouget F.Y."/>
            <person name="Carre I."/>
            <person name="Chateau A."/>
            <person name="Eyre-Walker A."/>
            <person name="Grimsley N."/>
            <person name="Moreau H."/>
            <person name="Piegu B."/>
            <person name="Rivals E."/>
            <person name="Schackwitz W."/>
            <person name="Van de Peer Y."/>
            <person name="Piganeau G."/>
        </authorList>
    </citation>
    <scope>NUCLEOTIDE SEQUENCE [LARGE SCALE GENOMIC DNA]</scope>
    <source>
        <strain evidence="3">OTTH 0595 / CCAP 157/2 / RCC745</strain>
    </source>
</reference>
<reference evidence="3" key="1">
    <citation type="journal article" date="2006" name="Proc. Natl. Acad. Sci. U.S.A.">
        <title>Genome analysis of the smallest free-living eukaryote Ostreococcus tauri unveils many unique features.</title>
        <authorList>
            <person name="Derelle E."/>
            <person name="Ferraz C."/>
            <person name="Rombauts S."/>
            <person name="Rouze P."/>
            <person name="Worden A.Z."/>
            <person name="Robbens S."/>
            <person name="Partensky F."/>
            <person name="Degroeve S."/>
            <person name="Echeynie S."/>
            <person name="Cooke R."/>
            <person name="Saeys Y."/>
            <person name="Wuyts J."/>
            <person name="Jabbari K."/>
            <person name="Bowler C."/>
            <person name="Panaud O."/>
            <person name="Piegu B."/>
            <person name="Ball S.G."/>
            <person name="Ral J.-P."/>
            <person name="Bouget F.-Y."/>
            <person name="Piganeau G."/>
            <person name="De Baets B."/>
            <person name="Picard A."/>
            <person name="Delseny M."/>
            <person name="Demaille J."/>
            <person name="Van de Peer Y."/>
            <person name="Moreau H."/>
        </authorList>
    </citation>
    <scope>NUCLEOTIDE SEQUENCE [LARGE SCALE GENOMIC DNA]</scope>
    <source>
        <strain evidence="3">OTTH 0595 / CCAP 157/2 / RCC745</strain>
    </source>
</reference>
<protein>
    <submittedName>
        <fullName evidence="2">Unnamed product</fullName>
    </submittedName>
</protein>
<dbReference type="Proteomes" id="UP000009170">
    <property type="component" value="Unassembled WGS sequence"/>
</dbReference>
<organism evidence="2 3">
    <name type="scientific">Ostreococcus tauri</name>
    <name type="common">Marine green alga</name>
    <dbReference type="NCBI Taxonomy" id="70448"/>
    <lineage>
        <taxon>Eukaryota</taxon>
        <taxon>Viridiplantae</taxon>
        <taxon>Chlorophyta</taxon>
        <taxon>Mamiellophyceae</taxon>
        <taxon>Mamiellales</taxon>
        <taxon>Bathycoccaceae</taxon>
        <taxon>Ostreococcus</taxon>
    </lineage>
</organism>
<dbReference type="InParanoid" id="A0A090LYZ8"/>
<accession>A0A090LYZ8</accession>
<keyword evidence="3" id="KW-1185">Reference proteome</keyword>
<evidence type="ECO:0000256" key="1">
    <source>
        <dbReference type="SAM" id="MobiDB-lite"/>
    </source>
</evidence>
<dbReference type="KEGG" id="ota:OT_ostta03g04000"/>
<dbReference type="RefSeq" id="XP_022838562.1">
    <property type="nucleotide sequence ID" value="XM_022984837.1"/>
</dbReference>
<dbReference type="EMBL" id="CAID01000003">
    <property type="protein sequence ID" value="CEF97230.1"/>
    <property type="molecule type" value="Genomic_DNA"/>
</dbReference>
<dbReference type="AlphaFoldDB" id="A0A090LYZ8"/>
<dbReference type="GeneID" id="34945699"/>
<sequence length="142" mass="16445">MDPLLAWIISCEASGDMDKLYSITRQPPRGDFERCLFGYDGHSAQSEVLALMAPRPNATPSATHAKRREATSKQRDRSVTQRAQRDRAFDIQHPAREYTRAAEARRYRSLWVSDRSAWLEASKSRWRSLRRARMYVSEANKT</sequence>
<comment type="caution">
    <text evidence="2">The sequence shown here is derived from an EMBL/GenBank/DDBJ whole genome shotgun (WGS) entry which is preliminary data.</text>
</comment>
<feature type="region of interest" description="Disordered" evidence="1">
    <location>
        <begin position="54"/>
        <end position="93"/>
    </location>
</feature>
<gene>
    <name evidence="2" type="ORF">OT_ostta03g04000</name>
</gene>